<dbReference type="Proteomes" id="UP001199206">
    <property type="component" value="Unassembled WGS sequence"/>
</dbReference>
<sequence>MAPALTGAIFLRARAPQPQLARQIATTRAELSNAGFVSAKEDLAIASSFYAQLPGNWRFRTRIANLSSLNFLGLSPLHNFAQGKGNPPAH</sequence>
<name>A0ABS8HHT3_9XANT</name>
<proteinExistence type="predicted"/>
<evidence type="ECO:0000313" key="2">
    <source>
        <dbReference type="EMBL" id="MCC4621749.1"/>
    </source>
</evidence>
<accession>A0ABS8HHT3</accession>
<feature type="domain" description="CagE TrbE VirB component of type IV transporter system central" evidence="1">
    <location>
        <begin position="17"/>
        <end position="62"/>
    </location>
</feature>
<dbReference type="EMBL" id="JAJGQJ010000052">
    <property type="protein sequence ID" value="MCC4621749.1"/>
    <property type="molecule type" value="Genomic_DNA"/>
</dbReference>
<evidence type="ECO:0000259" key="1">
    <source>
        <dbReference type="Pfam" id="PF03135"/>
    </source>
</evidence>
<keyword evidence="3" id="KW-1185">Reference proteome</keyword>
<dbReference type="Pfam" id="PF03135">
    <property type="entry name" value="CagE_TrbE_VirB"/>
    <property type="match status" value="1"/>
</dbReference>
<evidence type="ECO:0000313" key="3">
    <source>
        <dbReference type="Proteomes" id="UP001199206"/>
    </source>
</evidence>
<protein>
    <recommendedName>
        <fullName evidence="1">CagE TrbE VirB component of type IV transporter system central domain-containing protein</fullName>
    </recommendedName>
</protein>
<reference evidence="2 3" key="1">
    <citation type="submission" date="2021-10" db="EMBL/GenBank/DDBJ databases">
        <title>Genome sequencing of Xanthomonas strains from NCPPB.</title>
        <authorList>
            <person name="Hussein R."/>
            <person name="Harrison J."/>
            <person name="Studholme D.J."/>
            <person name="Vicente J."/>
            <person name="Grant M."/>
        </authorList>
    </citation>
    <scope>NUCLEOTIDE SEQUENCE [LARGE SCALE GENOMIC DNA]</scope>
    <source>
        <strain evidence="2 3">NCPPB 101</strain>
    </source>
</reference>
<comment type="caution">
    <text evidence="2">The sequence shown here is derived from an EMBL/GenBank/DDBJ whole genome shotgun (WGS) entry which is preliminary data.</text>
</comment>
<gene>
    <name evidence="2" type="ORF">LL965_17345</name>
</gene>
<organism evidence="2 3">
    <name type="scientific">Xanthomonas cassavae CFBP 4642</name>
    <dbReference type="NCBI Taxonomy" id="1219375"/>
    <lineage>
        <taxon>Bacteria</taxon>
        <taxon>Pseudomonadati</taxon>
        <taxon>Pseudomonadota</taxon>
        <taxon>Gammaproteobacteria</taxon>
        <taxon>Lysobacterales</taxon>
        <taxon>Lysobacteraceae</taxon>
        <taxon>Xanthomonas</taxon>
    </lineage>
</organism>
<dbReference type="InterPro" id="IPR018145">
    <property type="entry name" value="CagE_TrbE_VirB_cntrl_dom"/>
</dbReference>